<feature type="region of interest" description="Disordered" evidence="8">
    <location>
        <begin position="38"/>
        <end position="97"/>
    </location>
</feature>
<keyword evidence="3 7" id="KW-0378">Hydrolase</keyword>
<keyword evidence="12" id="KW-1185">Reference proteome</keyword>
<evidence type="ECO:0000256" key="4">
    <source>
        <dbReference type="ARBA" id="ARBA00022806"/>
    </source>
</evidence>
<dbReference type="SMART" id="SM00487">
    <property type="entry name" value="DEXDc"/>
    <property type="match status" value="1"/>
</dbReference>
<dbReference type="InterPro" id="IPR001650">
    <property type="entry name" value="Helicase_C-like"/>
</dbReference>
<dbReference type="FunFam" id="3.40.50.300:FF:001544">
    <property type="entry name" value="ATP-dependent DNA helicase"/>
    <property type="match status" value="1"/>
</dbReference>
<comment type="similarity">
    <text evidence="1 7">Belongs to the helicase family. RecQ subfamily.</text>
</comment>
<feature type="domain" description="Helicase C-terminal" evidence="10">
    <location>
        <begin position="386"/>
        <end position="547"/>
    </location>
</feature>
<evidence type="ECO:0000256" key="2">
    <source>
        <dbReference type="ARBA" id="ARBA00022741"/>
    </source>
</evidence>
<accession>A0AAW1P7G6</accession>
<organism evidence="11 12">
    <name type="scientific">Symbiochloris irregularis</name>
    <dbReference type="NCBI Taxonomy" id="706552"/>
    <lineage>
        <taxon>Eukaryota</taxon>
        <taxon>Viridiplantae</taxon>
        <taxon>Chlorophyta</taxon>
        <taxon>core chlorophytes</taxon>
        <taxon>Trebouxiophyceae</taxon>
        <taxon>Trebouxiales</taxon>
        <taxon>Trebouxiaceae</taxon>
        <taxon>Symbiochloris</taxon>
    </lineage>
</organism>
<dbReference type="AlphaFoldDB" id="A0AAW1P7G6"/>
<dbReference type="EC" id="5.6.2.4" evidence="7"/>
<dbReference type="FunFam" id="3.40.50.300:FF:001975">
    <property type="entry name" value="ATP-dependent DNA helicase"/>
    <property type="match status" value="1"/>
</dbReference>
<dbReference type="PROSITE" id="PS51194">
    <property type="entry name" value="HELICASE_CTER"/>
    <property type="match status" value="1"/>
</dbReference>
<dbReference type="GO" id="GO:0043138">
    <property type="term" value="F:3'-5' DNA helicase activity"/>
    <property type="evidence" value="ECO:0007669"/>
    <property type="project" value="UniProtKB-EC"/>
</dbReference>
<dbReference type="GO" id="GO:0005737">
    <property type="term" value="C:cytoplasm"/>
    <property type="evidence" value="ECO:0007669"/>
    <property type="project" value="TreeGrafter"/>
</dbReference>
<name>A0AAW1P7G6_9CHLO</name>
<dbReference type="SUPFAM" id="SSF46785">
    <property type="entry name" value="Winged helix' DNA-binding domain"/>
    <property type="match status" value="1"/>
</dbReference>
<keyword evidence="2 7" id="KW-0547">Nucleotide-binding</keyword>
<keyword evidence="4 7" id="KW-0347">Helicase</keyword>
<dbReference type="NCBIfam" id="TIGR00614">
    <property type="entry name" value="recQ_fam"/>
    <property type="match status" value="1"/>
</dbReference>
<dbReference type="PROSITE" id="PS51192">
    <property type="entry name" value="HELICASE_ATP_BIND_1"/>
    <property type="match status" value="1"/>
</dbReference>
<keyword evidence="7" id="KW-0539">Nucleus</keyword>
<dbReference type="GO" id="GO:0000724">
    <property type="term" value="P:double-strand break repair via homologous recombination"/>
    <property type="evidence" value="ECO:0007669"/>
    <property type="project" value="TreeGrafter"/>
</dbReference>
<dbReference type="Proteomes" id="UP001465755">
    <property type="component" value="Unassembled WGS sequence"/>
</dbReference>
<dbReference type="Gene3D" id="3.40.50.300">
    <property type="entry name" value="P-loop containing nucleotide triphosphate hydrolases"/>
    <property type="match status" value="2"/>
</dbReference>
<comment type="caution">
    <text evidence="11">The sequence shown here is derived from an EMBL/GenBank/DDBJ whole genome shotgun (WGS) entry which is preliminary data.</text>
</comment>
<gene>
    <name evidence="11" type="ORF">WJX73_006321</name>
</gene>
<dbReference type="CDD" id="cd18794">
    <property type="entry name" value="SF2_C_RecQ"/>
    <property type="match status" value="1"/>
</dbReference>
<evidence type="ECO:0000256" key="1">
    <source>
        <dbReference type="ARBA" id="ARBA00005446"/>
    </source>
</evidence>
<dbReference type="CDD" id="cd17920">
    <property type="entry name" value="DEXHc_RecQ"/>
    <property type="match status" value="1"/>
</dbReference>
<dbReference type="GO" id="GO:0005634">
    <property type="term" value="C:nucleus"/>
    <property type="evidence" value="ECO:0007669"/>
    <property type="project" value="UniProtKB-SubCell"/>
</dbReference>
<evidence type="ECO:0000259" key="9">
    <source>
        <dbReference type="PROSITE" id="PS51192"/>
    </source>
</evidence>
<dbReference type="GO" id="GO:0005694">
    <property type="term" value="C:chromosome"/>
    <property type="evidence" value="ECO:0007669"/>
    <property type="project" value="TreeGrafter"/>
</dbReference>
<comment type="subcellular location">
    <subcellularLocation>
        <location evidence="7">Nucleus</location>
    </subcellularLocation>
</comment>
<dbReference type="GO" id="GO:0016787">
    <property type="term" value="F:hydrolase activity"/>
    <property type="evidence" value="ECO:0007669"/>
    <property type="project" value="UniProtKB-KW"/>
</dbReference>
<dbReference type="SUPFAM" id="SSF52540">
    <property type="entry name" value="P-loop containing nucleoside triphosphate hydrolases"/>
    <property type="match status" value="1"/>
</dbReference>
<dbReference type="SMART" id="SM00490">
    <property type="entry name" value="HELICc"/>
    <property type="match status" value="1"/>
</dbReference>
<feature type="domain" description="Helicase ATP-binding" evidence="9">
    <location>
        <begin position="182"/>
        <end position="357"/>
    </location>
</feature>
<evidence type="ECO:0000256" key="6">
    <source>
        <dbReference type="ARBA" id="ARBA00034617"/>
    </source>
</evidence>
<dbReference type="GO" id="GO:0003676">
    <property type="term" value="F:nucleic acid binding"/>
    <property type="evidence" value="ECO:0007669"/>
    <property type="project" value="InterPro"/>
</dbReference>
<dbReference type="InterPro" id="IPR036390">
    <property type="entry name" value="WH_DNA-bd_sf"/>
</dbReference>
<protein>
    <recommendedName>
        <fullName evidence="7">ATP-dependent DNA helicase</fullName>
        <ecNumber evidence="7">5.6.2.4</ecNumber>
    </recommendedName>
</protein>
<dbReference type="PANTHER" id="PTHR13710:SF156">
    <property type="entry name" value="ATP-DEPENDENT DNA HELICASE Q-LIKE 4B"/>
    <property type="match status" value="1"/>
</dbReference>
<evidence type="ECO:0000313" key="11">
    <source>
        <dbReference type="EMBL" id="KAK9805758.1"/>
    </source>
</evidence>
<proteinExistence type="inferred from homology"/>
<dbReference type="InterPro" id="IPR014001">
    <property type="entry name" value="Helicase_ATP-bd"/>
</dbReference>
<comment type="catalytic activity">
    <reaction evidence="7">
        <text>ATP + H2O = ADP + phosphate + H(+)</text>
        <dbReference type="Rhea" id="RHEA:13065"/>
        <dbReference type="ChEBI" id="CHEBI:15377"/>
        <dbReference type="ChEBI" id="CHEBI:15378"/>
        <dbReference type="ChEBI" id="CHEBI:30616"/>
        <dbReference type="ChEBI" id="CHEBI:43474"/>
        <dbReference type="ChEBI" id="CHEBI:456216"/>
    </reaction>
</comment>
<comment type="catalytic activity">
    <reaction evidence="6 7">
        <text>Couples ATP hydrolysis with the unwinding of duplex DNA by translocating in the 3'-5' direction.</text>
        <dbReference type="EC" id="5.6.2.4"/>
    </reaction>
</comment>
<feature type="compositionally biased region" description="Polar residues" evidence="8">
    <location>
        <begin position="52"/>
        <end position="70"/>
    </location>
</feature>
<dbReference type="InterPro" id="IPR018982">
    <property type="entry name" value="RQC_domain"/>
</dbReference>
<dbReference type="Gene3D" id="1.10.10.10">
    <property type="entry name" value="Winged helix-like DNA-binding domain superfamily/Winged helix DNA-binding domain"/>
    <property type="match status" value="1"/>
</dbReference>
<dbReference type="InterPro" id="IPR027417">
    <property type="entry name" value="P-loop_NTPase"/>
</dbReference>
<evidence type="ECO:0000256" key="5">
    <source>
        <dbReference type="ARBA" id="ARBA00022840"/>
    </source>
</evidence>
<dbReference type="Pfam" id="PF09382">
    <property type="entry name" value="RQC"/>
    <property type="match status" value="1"/>
</dbReference>
<dbReference type="GO" id="GO:0006260">
    <property type="term" value="P:DNA replication"/>
    <property type="evidence" value="ECO:0007669"/>
    <property type="project" value="InterPro"/>
</dbReference>
<dbReference type="SMART" id="SM00956">
    <property type="entry name" value="RQC"/>
    <property type="match status" value="1"/>
</dbReference>
<dbReference type="InterPro" id="IPR032284">
    <property type="entry name" value="RecQ_Zn-bd"/>
</dbReference>
<keyword evidence="5 7" id="KW-0067">ATP-binding</keyword>
<evidence type="ECO:0000313" key="12">
    <source>
        <dbReference type="Proteomes" id="UP001465755"/>
    </source>
</evidence>
<dbReference type="PANTHER" id="PTHR13710">
    <property type="entry name" value="DNA HELICASE RECQ FAMILY MEMBER"/>
    <property type="match status" value="1"/>
</dbReference>
<feature type="compositionally biased region" description="Acidic residues" evidence="8">
    <location>
        <begin position="739"/>
        <end position="749"/>
    </location>
</feature>
<dbReference type="InterPro" id="IPR036388">
    <property type="entry name" value="WH-like_DNA-bd_sf"/>
</dbReference>
<feature type="region of interest" description="Disordered" evidence="8">
    <location>
        <begin position="874"/>
        <end position="909"/>
    </location>
</feature>
<evidence type="ECO:0000256" key="3">
    <source>
        <dbReference type="ARBA" id="ARBA00022801"/>
    </source>
</evidence>
<dbReference type="GO" id="GO:0005524">
    <property type="term" value="F:ATP binding"/>
    <property type="evidence" value="ECO:0007669"/>
    <property type="project" value="UniProtKB-KW"/>
</dbReference>
<evidence type="ECO:0000256" key="7">
    <source>
        <dbReference type="RuleBase" id="RU364117"/>
    </source>
</evidence>
<dbReference type="Pfam" id="PF16124">
    <property type="entry name" value="RecQ_Zn_bind"/>
    <property type="match status" value="1"/>
</dbReference>
<dbReference type="InterPro" id="IPR011545">
    <property type="entry name" value="DEAD/DEAH_box_helicase_dom"/>
</dbReference>
<dbReference type="InterPro" id="IPR004589">
    <property type="entry name" value="DNA_helicase_ATP-dep_RecQ"/>
</dbReference>
<sequence length="919" mass="101871">MQAARAPAAGVPGSSPALDQTIQFLLSPVPECPPSCLGQVAGIAPGMPLQPPAQSSGPSTTLPPQVQSHSRFPAAPQRMQSTPAPQQAPPAPAQAHNNFETDDELDEVDFDFDEEINNRLAQLAPELITQLAPQRRAAIEAESDGTKDLQWGKQFPWSDEVMRLNRQFFGIGTFRLSQRQAINATLAGNDCFVMMPTGGGKSLCYQLPAIVQGGLTLVISPLVSLIQDQVFHLQEAGINSGYLSGSVSWEEQRGMMDSLRQTPPGIKVLFVTPEKVAASDNLMRMLDTLYQREELNRIAIDEAHCVSQWGHDFRPDYKKLGQLKRRYPHVPVLALTATATPRVQHDVVQQLSLRDCITFKSSFNRPNLRYEVRKKENKFDKSIACMADTIIEKFTGQGGRVQCGIVYCLSRENCEKVASELQKALRSRTGRHNLRINAYHAQMPVEEREKTQYDWTHDKVQIIAATIAFGMGINKSDVRFVMHFSMPKSLEGYHQETGRAGRDNKLASCILYYNYGDAVRTRHMLKQSAQENHTPPDQLQCNMDSLNAMMAYCEEEVECRRVMILTHFGETSFASVQCRGTCDLCVRNQSKSFEKRDMTTAAQDAVKVARVCGHQSSMSHVVDVFRGANSAAVRNKGHDRLQEHGLGSHLSKADAARLLRQLLVQRVLIEDTFRRDNEYGNVGSRVLVHEPSARRIAAGDLRIELPFALSAKAAREREGGNGGGRRSTGGRSSRSTQEDPIEASQEDEAAPAQEIIEIEDDAEDELPQEERIARQVSRTALQQLNLMLEARRNSTRAILEATVIEALVRARPVSEPQLEALQVSKFSANTRASYGSHILDALNQAKAFLDKLRSGEVTSPDEFQLDTDSMTSKWKRKVPSSFGGGPSSSQPPPAQRATQQPPTLTVQKPVIPGVQYDIV</sequence>
<reference evidence="11 12" key="1">
    <citation type="journal article" date="2024" name="Nat. Commun.">
        <title>Phylogenomics reveals the evolutionary origins of lichenization in chlorophyte algae.</title>
        <authorList>
            <person name="Puginier C."/>
            <person name="Libourel C."/>
            <person name="Otte J."/>
            <person name="Skaloud P."/>
            <person name="Haon M."/>
            <person name="Grisel S."/>
            <person name="Petersen M."/>
            <person name="Berrin J.G."/>
            <person name="Delaux P.M."/>
            <person name="Dal Grande F."/>
            <person name="Keller J."/>
        </authorList>
    </citation>
    <scope>NUCLEOTIDE SEQUENCE [LARGE SCALE GENOMIC DNA]</scope>
    <source>
        <strain evidence="11 12">SAG 2036</strain>
    </source>
</reference>
<evidence type="ECO:0000256" key="8">
    <source>
        <dbReference type="SAM" id="MobiDB-lite"/>
    </source>
</evidence>
<dbReference type="EMBL" id="JALJOQ010000042">
    <property type="protein sequence ID" value="KAK9805758.1"/>
    <property type="molecule type" value="Genomic_DNA"/>
</dbReference>
<dbReference type="Pfam" id="PF00270">
    <property type="entry name" value="DEAD"/>
    <property type="match status" value="1"/>
</dbReference>
<dbReference type="Pfam" id="PF00271">
    <property type="entry name" value="Helicase_C"/>
    <property type="match status" value="1"/>
</dbReference>
<feature type="region of interest" description="Disordered" evidence="8">
    <location>
        <begin position="714"/>
        <end position="751"/>
    </location>
</feature>
<dbReference type="GO" id="GO:0009378">
    <property type="term" value="F:four-way junction helicase activity"/>
    <property type="evidence" value="ECO:0007669"/>
    <property type="project" value="TreeGrafter"/>
</dbReference>
<evidence type="ECO:0000259" key="10">
    <source>
        <dbReference type="PROSITE" id="PS51194"/>
    </source>
</evidence>